<dbReference type="OrthoDB" id="542013at2759"/>
<gene>
    <name evidence="2" type="ORF">PISMIDRAFT_115593</name>
</gene>
<evidence type="ECO:0000313" key="2">
    <source>
        <dbReference type="EMBL" id="KIK15203.1"/>
    </source>
</evidence>
<dbReference type="Gene3D" id="3.40.50.720">
    <property type="entry name" value="NAD(P)-binding Rossmann-like Domain"/>
    <property type="match status" value="1"/>
</dbReference>
<dbReference type="PANTHER" id="PTHR43157">
    <property type="entry name" value="PHOSPHATIDYLINOSITOL-GLYCAN BIOSYNTHESIS CLASS F PROTEIN-RELATED"/>
    <property type="match status" value="1"/>
</dbReference>
<dbReference type="Proteomes" id="UP000054018">
    <property type="component" value="Unassembled WGS sequence"/>
</dbReference>
<dbReference type="GO" id="GO:0016491">
    <property type="term" value="F:oxidoreductase activity"/>
    <property type="evidence" value="ECO:0007669"/>
    <property type="project" value="UniProtKB-KW"/>
</dbReference>
<dbReference type="HOGENOM" id="CLU_010194_44_4_1"/>
<dbReference type="PANTHER" id="PTHR43157:SF31">
    <property type="entry name" value="PHOSPHATIDYLINOSITOL-GLYCAN BIOSYNTHESIS CLASS F PROTEIN"/>
    <property type="match status" value="1"/>
</dbReference>
<proteinExistence type="predicted"/>
<dbReference type="Pfam" id="PF00106">
    <property type="entry name" value="adh_short"/>
    <property type="match status" value="1"/>
</dbReference>
<dbReference type="EMBL" id="KN833902">
    <property type="protein sequence ID" value="KIK15203.1"/>
    <property type="molecule type" value="Genomic_DNA"/>
</dbReference>
<dbReference type="InterPro" id="IPR002347">
    <property type="entry name" value="SDR_fam"/>
</dbReference>
<dbReference type="AlphaFoldDB" id="A0A0C9Z5C6"/>
<evidence type="ECO:0008006" key="4">
    <source>
        <dbReference type="Google" id="ProtNLM"/>
    </source>
</evidence>
<organism evidence="2 3">
    <name type="scientific">Pisolithus microcarpus 441</name>
    <dbReference type="NCBI Taxonomy" id="765257"/>
    <lineage>
        <taxon>Eukaryota</taxon>
        <taxon>Fungi</taxon>
        <taxon>Dikarya</taxon>
        <taxon>Basidiomycota</taxon>
        <taxon>Agaricomycotina</taxon>
        <taxon>Agaricomycetes</taxon>
        <taxon>Agaricomycetidae</taxon>
        <taxon>Boletales</taxon>
        <taxon>Sclerodermatineae</taxon>
        <taxon>Pisolithaceae</taxon>
        <taxon>Pisolithus</taxon>
    </lineage>
</organism>
<evidence type="ECO:0000313" key="3">
    <source>
        <dbReference type="Proteomes" id="UP000054018"/>
    </source>
</evidence>
<reference evidence="3" key="2">
    <citation type="submission" date="2015-01" db="EMBL/GenBank/DDBJ databases">
        <title>Evolutionary Origins and Diversification of the Mycorrhizal Mutualists.</title>
        <authorList>
            <consortium name="DOE Joint Genome Institute"/>
            <consortium name="Mycorrhizal Genomics Consortium"/>
            <person name="Kohler A."/>
            <person name="Kuo A."/>
            <person name="Nagy L.G."/>
            <person name="Floudas D."/>
            <person name="Copeland A."/>
            <person name="Barry K.W."/>
            <person name="Cichocki N."/>
            <person name="Veneault-Fourrey C."/>
            <person name="LaButti K."/>
            <person name="Lindquist E.A."/>
            <person name="Lipzen A."/>
            <person name="Lundell T."/>
            <person name="Morin E."/>
            <person name="Murat C."/>
            <person name="Riley R."/>
            <person name="Ohm R."/>
            <person name="Sun H."/>
            <person name="Tunlid A."/>
            <person name="Henrissat B."/>
            <person name="Grigoriev I.V."/>
            <person name="Hibbett D.S."/>
            <person name="Martin F."/>
        </authorList>
    </citation>
    <scope>NUCLEOTIDE SEQUENCE [LARGE SCALE GENOMIC DNA]</scope>
    <source>
        <strain evidence="3">441</strain>
    </source>
</reference>
<accession>A0A0C9Z5C6</accession>
<reference evidence="2 3" key="1">
    <citation type="submission" date="2014-04" db="EMBL/GenBank/DDBJ databases">
        <authorList>
            <consortium name="DOE Joint Genome Institute"/>
            <person name="Kuo A."/>
            <person name="Kohler A."/>
            <person name="Costa M.D."/>
            <person name="Nagy L.G."/>
            <person name="Floudas D."/>
            <person name="Copeland A."/>
            <person name="Barry K.W."/>
            <person name="Cichocki N."/>
            <person name="Veneault-Fourrey C."/>
            <person name="LaButti K."/>
            <person name="Lindquist E.A."/>
            <person name="Lipzen A."/>
            <person name="Lundell T."/>
            <person name="Morin E."/>
            <person name="Murat C."/>
            <person name="Sun H."/>
            <person name="Tunlid A."/>
            <person name="Henrissat B."/>
            <person name="Grigoriev I.V."/>
            <person name="Hibbett D.S."/>
            <person name="Martin F."/>
            <person name="Nordberg H.P."/>
            <person name="Cantor M.N."/>
            <person name="Hua S.X."/>
        </authorList>
    </citation>
    <scope>NUCLEOTIDE SEQUENCE [LARGE SCALE GENOMIC DNA]</scope>
    <source>
        <strain evidence="2 3">441</strain>
    </source>
</reference>
<protein>
    <recommendedName>
        <fullName evidence="4">Protochlorophyllide reductase</fullName>
    </recommendedName>
</protein>
<keyword evidence="3" id="KW-1185">Reference proteome</keyword>
<evidence type="ECO:0000256" key="1">
    <source>
        <dbReference type="ARBA" id="ARBA00023002"/>
    </source>
</evidence>
<sequence>MGRFSILQYFSEQWKTLPICSGDMESKAVMVVGSNVGIGLETSVHLARMKPRSLFTTCRDEEKCERTREVLMERTGDDGTGMTSMPLDLSSFDSVRAFAATFSAEACSNHGLNVLVANAGTFVQEYTRTDDDWEVMFQVNYLSMALLSILMLPHLVKASSSESPSRLVVVSSFGHHFGVGKLKNAAQWESVLETINDTKFCNGSVPFPKGFYTGLVLQVLFVRELAARLPSPSPVVACTVQPGFCRSNLFRDLNGTWYARSLVSLMGALLSARTPEQGSRTLVHAAVGDDPLAMHGRYLSSCQVTEEDDYIFTPEGKTFSGRLWTETIDTLSKVDGRVPEIVKQYLRVD</sequence>
<dbReference type="SUPFAM" id="SSF51735">
    <property type="entry name" value="NAD(P)-binding Rossmann-fold domains"/>
    <property type="match status" value="1"/>
</dbReference>
<keyword evidence="1" id="KW-0560">Oxidoreductase</keyword>
<name>A0A0C9Z5C6_9AGAM</name>
<dbReference type="STRING" id="765257.A0A0C9Z5C6"/>
<dbReference type="InterPro" id="IPR036291">
    <property type="entry name" value="NAD(P)-bd_dom_sf"/>
</dbReference>